<feature type="region of interest" description="Disordered" evidence="3">
    <location>
        <begin position="195"/>
        <end position="237"/>
    </location>
</feature>
<dbReference type="Gene3D" id="1.20.58.2220">
    <property type="entry name" value="Formin, FH2 domain"/>
    <property type="match status" value="1"/>
</dbReference>
<dbReference type="EMBL" id="MVGT01002224">
    <property type="protein sequence ID" value="OVA09120.1"/>
    <property type="molecule type" value="Genomic_DNA"/>
</dbReference>
<keyword evidence="4" id="KW-0732">Signal</keyword>
<comment type="caution">
    <text evidence="6">The sequence shown here is derived from an EMBL/GenBank/DDBJ whole genome shotgun (WGS) entry which is preliminary data.</text>
</comment>
<dbReference type="OrthoDB" id="427644at2759"/>
<dbReference type="SMART" id="SM00498">
    <property type="entry name" value="FH2"/>
    <property type="match status" value="1"/>
</dbReference>
<dbReference type="SUPFAM" id="SSF101447">
    <property type="entry name" value="Formin homology 2 domain (FH2 domain)"/>
    <property type="match status" value="1"/>
</dbReference>
<evidence type="ECO:0000256" key="3">
    <source>
        <dbReference type="SAM" id="MobiDB-lite"/>
    </source>
</evidence>
<proteinExistence type="inferred from homology"/>
<protein>
    <recommendedName>
        <fullName evidence="2">Formin-like protein</fullName>
    </recommendedName>
</protein>
<comment type="similarity">
    <text evidence="1">Belongs to the formin-like family. Class-I subfamily.</text>
</comment>
<dbReference type="InterPro" id="IPR027643">
    <property type="entry name" value="Formin-like_plant"/>
</dbReference>
<evidence type="ECO:0000259" key="5">
    <source>
        <dbReference type="PROSITE" id="PS51444"/>
    </source>
</evidence>
<dbReference type="STRING" id="56857.A0A200QF57"/>
<dbReference type="OMA" id="NDNECTH"/>
<evidence type="ECO:0000313" key="7">
    <source>
        <dbReference type="Proteomes" id="UP000195402"/>
    </source>
</evidence>
<evidence type="ECO:0000313" key="6">
    <source>
        <dbReference type="EMBL" id="OVA09120.1"/>
    </source>
</evidence>
<dbReference type="InterPro" id="IPR042201">
    <property type="entry name" value="FH2_Formin_sf"/>
</dbReference>
<dbReference type="PROSITE" id="PS51444">
    <property type="entry name" value="FH2"/>
    <property type="match status" value="1"/>
</dbReference>
<name>A0A200QF57_MACCD</name>
<evidence type="ECO:0000256" key="1">
    <source>
        <dbReference type="ARBA" id="ARBA00025793"/>
    </source>
</evidence>
<dbReference type="GO" id="GO:0045010">
    <property type="term" value="P:actin nucleation"/>
    <property type="evidence" value="ECO:0007669"/>
    <property type="project" value="InterPro"/>
</dbReference>
<feature type="region of interest" description="Disordered" evidence="3">
    <location>
        <begin position="497"/>
        <end position="527"/>
    </location>
</feature>
<evidence type="ECO:0000256" key="2">
    <source>
        <dbReference type="RuleBase" id="RU361260"/>
    </source>
</evidence>
<sequence>MHVHNWCPMFQLWLILLFILYFSLLPLSASFSSSTSSYDQFKDPQNIEVFFPFLYSPPILISQNSHFPSKKIPSHQITSSSDGTLAKAVAATVASTVVVAGVFVCVAQRFCRPHLNAKNKMGFRQDEIRVSNNDELKQFGGNIRGLVVDENGLDMIYWRQLQSPQANLPKGRLNENKEVVLLGVSDQRDQKIQNRKYGGSIHQAAGPKSSNSSARIKPELQDRDSISASCPPTHDGISIPGQLKLNPLFIKDKVRANADHSRVPNKINESSSCSNDDVTEALFGYVATNRTSPSPKGNKVSSNIRTSNTNPPAHIFILDPNKSQHTAIILRSIYVTRKEIHDALLEGRMSIHLGTLEKLTRIAPTKEEQEHIFEFHGNPTKLADAESFIYHLLKSVPSPFSRLNAMLFQANFDSKIFYLRDSLQTIELGCNELRIHGVFFKLVEAIAITQGRTRNGFNLIELRNLRNMKNDDGSTNLLQFVVEEVIKSEGKRCINKQNQNFDQRSTHRSKNSTNPKSNSAREKEERDDHEYMMLGLPLVEGICKELSNVKKTALVDYDAFVESFFDLKAGFGEIRDLFFEINGGKEDDGFLKKMKRFLYKAEEEFKVVREEEKRVMELVKRTREIYFQGGAASYEQKDQNPVQLFVMVKEFVSMVDHVCIDIARNLKKMEKEGLRFQRISSIL</sequence>
<evidence type="ECO:0000256" key="4">
    <source>
        <dbReference type="SAM" id="SignalP"/>
    </source>
</evidence>
<feature type="domain" description="FH2" evidence="5">
    <location>
        <begin position="235"/>
        <end position="681"/>
    </location>
</feature>
<dbReference type="Proteomes" id="UP000195402">
    <property type="component" value="Unassembled WGS sequence"/>
</dbReference>
<feature type="signal peptide" evidence="4">
    <location>
        <begin position="1"/>
        <end position="30"/>
    </location>
</feature>
<dbReference type="GO" id="GO:0051015">
    <property type="term" value="F:actin filament binding"/>
    <property type="evidence" value="ECO:0007669"/>
    <property type="project" value="InterPro"/>
</dbReference>
<reference evidence="6 7" key="1">
    <citation type="journal article" date="2017" name="Mol. Plant">
        <title>The Genome of Medicinal Plant Macleaya cordata Provides New Insights into Benzylisoquinoline Alkaloids Metabolism.</title>
        <authorList>
            <person name="Liu X."/>
            <person name="Liu Y."/>
            <person name="Huang P."/>
            <person name="Ma Y."/>
            <person name="Qing Z."/>
            <person name="Tang Q."/>
            <person name="Cao H."/>
            <person name="Cheng P."/>
            <person name="Zheng Y."/>
            <person name="Yuan Z."/>
            <person name="Zhou Y."/>
            <person name="Liu J."/>
            <person name="Tang Z."/>
            <person name="Zhuo Y."/>
            <person name="Zhang Y."/>
            <person name="Yu L."/>
            <person name="Huang J."/>
            <person name="Yang P."/>
            <person name="Peng Q."/>
            <person name="Zhang J."/>
            <person name="Jiang W."/>
            <person name="Zhang Z."/>
            <person name="Lin K."/>
            <person name="Ro D.K."/>
            <person name="Chen X."/>
            <person name="Xiong X."/>
            <person name="Shang Y."/>
            <person name="Huang S."/>
            <person name="Zeng J."/>
        </authorList>
    </citation>
    <scope>NUCLEOTIDE SEQUENCE [LARGE SCALE GENOMIC DNA]</scope>
    <source>
        <strain evidence="7">cv. BLH2017</strain>
        <tissue evidence="6">Root</tissue>
    </source>
</reference>
<dbReference type="Pfam" id="PF02181">
    <property type="entry name" value="FH2"/>
    <property type="match status" value="1"/>
</dbReference>
<organism evidence="6 7">
    <name type="scientific">Macleaya cordata</name>
    <name type="common">Five-seeded plume-poppy</name>
    <name type="synonym">Bocconia cordata</name>
    <dbReference type="NCBI Taxonomy" id="56857"/>
    <lineage>
        <taxon>Eukaryota</taxon>
        <taxon>Viridiplantae</taxon>
        <taxon>Streptophyta</taxon>
        <taxon>Embryophyta</taxon>
        <taxon>Tracheophyta</taxon>
        <taxon>Spermatophyta</taxon>
        <taxon>Magnoliopsida</taxon>
        <taxon>Ranunculales</taxon>
        <taxon>Papaveraceae</taxon>
        <taxon>Papaveroideae</taxon>
        <taxon>Macleaya</taxon>
    </lineage>
</organism>
<feature type="chain" id="PRO_5012939303" description="Formin-like protein" evidence="4">
    <location>
        <begin position="31"/>
        <end position="683"/>
    </location>
</feature>
<dbReference type="PANTHER" id="PTHR23213">
    <property type="entry name" value="FORMIN-RELATED"/>
    <property type="match status" value="1"/>
</dbReference>
<dbReference type="InParanoid" id="A0A200QF57"/>
<dbReference type="InterPro" id="IPR015425">
    <property type="entry name" value="FH2_Formin"/>
</dbReference>
<dbReference type="AlphaFoldDB" id="A0A200QF57"/>
<feature type="compositionally biased region" description="Basic and acidic residues" evidence="3">
    <location>
        <begin position="216"/>
        <end position="225"/>
    </location>
</feature>
<accession>A0A200QF57</accession>
<dbReference type="PANTHER" id="PTHR23213:SF354">
    <property type="entry name" value="FORMIN-LIKE PROTEIN 4"/>
    <property type="match status" value="1"/>
</dbReference>
<keyword evidence="7" id="KW-1185">Reference proteome</keyword>
<gene>
    <name evidence="6" type="ORF">BVC80_9097g218</name>
</gene>